<gene>
    <name evidence="5" type="ORF">IAB31_04820</name>
</gene>
<protein>
    <submittedName>
        <fullName evidence="5">LCP family protein</fullName>
    </submittedName>
</protein>
<feature type="domain" description="Cell envelope-related transcriptional attenuator" evidence="4">
    <location>
        <begin position="120"/>
        <end position="279"/>
    </location>
</feature>
<dbReference type="PANTHER" id="PTHR33392:SF6">
    <property type="entry name" value="POLYISOPRENYL-TEICHOIC ACID--PEPTIDOGLYCAN TEICHOIC ACID TRANSFERASE TAGU"/>
    <property type="match status" value="1"/>
</dbReference>
<reference evidence="5" key="1">
    <citation type="submission" date="2020-10" db="EMBL/GenBank/DDBJ databases">
        <authorList>
            <person name="Gilroy R."/>
        </authorList>
    </citation>
    <scope>NUCLEOTIDE SEQUENCE</scope>
    <source>
        <strain evidence="5">ChiSjej4B22-8148</strain>
    </source>
</reference>
<name>A0A9D1D8R0_9FIRM</name>
<dbReference type="Pfam" id="PF03816">
    <property type="entry name" value="LytR_cpsA_psr"/>
    <property type="match status" value="1"/>
</dbReference>
<feature type="compositionally biased region" description="Basic residues" evidence="2">
    <location>
        <begin position="16"/>
        <end position="30"/>
    </location>
</feature>
<evidence type="ECO:0000256" key="1">
    <source>
        <dbReference type="ARBA" id="ARBA00006068"/>
    </source>
</evidence>
<evidence type="ECO:0000313" key="6">
    <source>
        <dbReference type="Proteomes" id="UP000886757"/>
    </source>
</evidence>
<proteinExistence type="inferred from homology"/>
<keyword evidence="3" id="KW-0472">Membrane</keyword>
<accession>A0A9D1D8R0</accession>
<dbReference type="Gene3D" id="3.40.630.190">
    <property type="entry name" value="LCP protein"/>
    <property type="match status" value="1"/>
</dbReference>
<dbReference type="PANTHER" id="PTHR33392">
    <property type="entry name" value="POLYISOPRENYL-TEICHOIC ACID--PEPTIDOGLYCAN TEICHOIC ACID TRANSFERASE TAGU"/>
    <property type="match status" value="1"/>
</dbReference>
<feature type="compositionally biased region" description="Basic and acidic residues" evidence="2">
    <location>
        <begin position="1"/>
        <end position="15"/>
    </location>
</feature>
<reference evidence="5" key="2">
    <citation type="journal article" date="2021" name="PeerJ">
        <title>Extensive microbial diversity within the chicken gut microbiome revealed by metagenomics and culture.</title>
        <authorList>
            <person name="Gilroy R."/>
            <person name="Ravi A."/>
            <person name="Getino M."/>
            <person name="Pursley I."/>
            <person name="Horton D.L."/>
            <person name="Alikhan N.F."/>
            <person name="Baker D."/>
            <person name="Gharbi K."/>
            <person name="Hall N."/>
            <person name="Watson M."/>
            <person name="Adriaenssens E.M."/>
            <person name="Foster-Nyarko E."/>
            <person name="Jarju S."/>
            <person name="Secka A."/>
            <person name="Antonio M."/>
            <person name="Oren A."/>
            <person name="Chaudhuri R.R."/>
            <person name="La Ragione R."/>
            <person name="Hildebrand F."/>
            <person name="Pallen M.J."/>
        </authorList>
    </citation>
    <scope>NUCLEOTIDE SEQUENCE</scope>
    <source>
        <strain evidence="5">ChiSjej4B22-8148</strain>
    </source>
</reference>
<dbReference type="Proteomes" id="UP000886757">
    <property type="component" value="Unassembled WGS sequence"/>
</dbReference>
<feature type="region of interest" description="Disordered" evidence="2">
    <location>
        <begin position="1"/>
        <end position="30"/>
    </location>
</feature>
<evidence type="ECO:0000313" key="5">
    <source>
        <dbReference type="EMBL" id="HIR13229.1"/>
    </source>
</evidence>
<keyword evidence="3" id="KW-0812">Transmembrane</keyword>
<evidence type="ECO:0000256" key="3">
    <source>
        <dbReference type="SAM" id="Phobius"/>
    </source>
</evidence>
<sequence length="361" mass="41191">MTMSSHGRESEEYGRHRSGHHRRRHSRRRIRRRRRTIAVCAAVGAVVIGISGFFLVRAYQRQNRLQVTAGNSVDMKSGYRNITYQGKEYQYNSLITTVLYAGIDSKGKMESSEQYSNKARADSISLVILDKKSQKMSILALNRDTMTDVRRYTLNGTDMGMYTTHLGYAYSYGDGGEASCENLVEAVENLLGIPIDEYAVTNQTSMPYINNLAGGITLTVPNNDLAEKYPELQQGAVVTLDDSNVTDYLQYRDTAEDFSNEGRIERQQAYINAYVPQIKTRLSEDMNGVWEELQDMEDYLQTSITRNKYLELANLLESVSFSDADYYRPEGEDQAGELHDEFYVDEDALQELVIDLFYEEI</sequence>
<comment type="caution">
    <text evidence="5">The sequence shown here is derived from an EMBL/GenBank/DDBJ whole genome shotgun (WGS) entry which is preliminary data.</text>
</comment>
<evidence type="ECO:0000256" key="2">
    <source>
        <dbReference type="SAM" id="MobiDB-lite"/>
    </source>
</evidence>
<comment type="similarity">
    <text evidence="1">Belongs to the LytR/CpsA/Psr (LCP) family.</text>
</comment>
<dbReference type="InterPro" id="IPR004474">
    <property type="entry name" value="LytR_CpsA_psr"/>
</dbReference>
<dbReference type="EMBL" id="DVGK01000057">
    <property type="protein sequence ID" value="HIR13229.1"/>
    <property type="molecule type" value="Genomic_DNA"/>
</dbReference>
<dbReference type="InterPro" id="IPR050922">
    <property type="entry name" value="LytR/CpsA/Psr_CW_biosynth"/>
</dbReference>
<evidence type="ECO:0000259" key="4">
    <source>
        <dbReference type="Pfam" id="PF03816"/>
    </source>
</evidence>
<dbReference type="AlphaFoldDB" id="A0A9D1D8R0"/>
<keyword evidence="3" id="KW-1133">Transmembrane helix</keyword>
<feature type="transmembrane region" description="Helical" evidence="3">
    <location>
        <begin position="36"/>
        <end position="56"/>
    </location>
</feature>
<organism evidence="5 6">
    <name type="scientific">Candidatus Choladousia intestinavium</name>
    <dbReference type="NCBI Taxonomy" id="2840727"/>
    <lineage>
        <taxon>Bacteria</taxon>
        <taxon>Bacillati</taxon>
        <taxon>Bacillota</taxon>
        <taxon>Clostridia</taxon>
        <taxon>Lachnospirales</taxon>
        <taxon>Lachnospiraceae</taxon>
        <taxon>Lachnospiraceae incertae sedis</taxon>
        <taxon>Candidatus Choladousia</taxon>
    </lineage>
</organism>